<dbReference type="PANTHER" id="PTHR48261:SF4">
    <property type="entry name" value="EXOSTOSIN LIKE GLYCOSYLTRANSFERASE 3"/>
    <property type="match status" value="1"/>
</dbReference>
<comment type="caution">
    <text evidence="14">The sequence shown here is derived from an EMBL/GenBank/DDBJ whole genome shotgun (WGS) entry which is preliminary data.</text>
</comment>
<keyword evidence="5" id="KW-0256">Endoplasmic reticulum</keyword>
<evidence type="ECO:0000313" key="14">
    <source>
        <dbReference type="EMBL" id="KAJ8734005.1"/>
    </source>
</evidence>
<dbReference type="InterPro" id="IPR004263">
    <property type="entry name" value="Exostosin"/>
</dbReference>
<evidence type="ECO:0000256" key="7">
    <source>
        <dbReference type="ARBA" id="ARBA00023136"/>
    </source>
</evidence>
<feature type="compositionally biased region" description="Polar residues" evidence="10">
    <location>
        <begin position="90"/>
        <end position="107"/>
    </location>
</feature>
<dbReference type="EMBL" id="JARGEI010000003">
    <property type="protein sequence ID" value="KAJ8734005.1"/>
    <property type="molecule type" value="Genomic_DNA"/>
</dbReference>
<feature type="domain" description="Glycosyl transferase 64" evidence="13">
    <location>
        <begin position="1010"/>
        <end position="1052"/>
    </location>
</feature>
<proteinExistence type="inferred from homology"/>
<dbReference type="Pfam" id="PF03016">
    <property type="entry name" value="Exostosin_GT47"/>
    <property type="match status" value="1"/>
</dbReference>
<evidence type="ECO:0000256" key="6">
    <source>
        <dbReference type="ARBA" id="ARBA00022989"/>
    </source>
</evidence>
<dbReference type="InterPro" id="IPR040911">
    <property type="entry name" value="Exostosin_GT47"/>
</dbReference>
<gene>
    <name evidence="14" type="ORF">PYW07_014556</name>
</gene>
<reference evidence="14" key="1">
    <citation type="submission" date="2023-03" db="EMBL/GenBank/DDBJ databases">
        <title>Chromosome-level genomes of two armyworms, Mythimna separata and Mythimna loreyi, provide insights into the biosynthesis and reception of sex pheromones.</title>
        <authorList>
            <person name="Zhao H."/>
        </authorList>
    </citation>
    <scope>NUCLEOTIDE SEQUENCE</scope>
    <source>
        <strain evidence="14">BeijingLab</strain>
        <tissue evidence="14">Pupa</tissue>
    </source>
</reference>
<evidence type="ECO:0008006" key="16">
    <source>
        <dbReference type="Google" id="ProtNLM"/>
    </source>
</evidence>
<keyword evidence="4 11" id="KW-0812">Transmembrane</keyword>
<keyword evidence="3" id="KW-0808">Transferase</keyword>
<dbReference type="InterPro" id="IPR029044">
    <property type="entry name" value="Nucleotide-diphossugar_trans"/>
</dbReference>
<evidence type="ECO:0000256" key="10">
    <source>
        <dbReference type="SAM" id="MobiDB-lite"/>
    </source>
</evidence>
<organism evidence="14 15">
    <name type="scientific">Mythimna separata</name>
    <name type="common">Oriental armyworm</name>
    <name type="synonym">Pseudaletia separata</name>
    <dbReference type="NCBI Taxonomy" id="271217"/>
    <lineage>
        <taxon>Eukaryota</taxon>
        <taxon>Metazoa</taxon>
        <taxon>Ecdysozoa</taxon>
        <taxon>Arthropoda</taxon>
        <taxon>Hexapoda</taxon>
        <taxon>Insecta</taxon>
        <taxon>Pterygota</taxon>
        <taxon>Neoptera</taxon>
        <taxon>Endopterygota</taxon>
        <taxon>Lepidoptera</taxon>
        <taxon>Glossata</taxon>
        <taxon>Ditrysia</taxon>
        <taxon>Noctuoidea</taxon>
        <taxon>Noctuidae</taxon>
        <taxon>Noctuinae</taxon>
        <taxon>Hadenini</taxon>
        <taxon>Mythimna</taxon>
    </lineage>
</organism>
<evidence type="ECO:0000256" key="8">
    <source>
        <dbReference type="ARBA" id="ARBA00023157"/>
    </source>
</evidence>
<comment type="subcellular location">
    <subcellularLocation>
        <location evidence="1">Endoplasmic reticulum membrane</location>
        <topology evidence="1">Single-pass type II membrane protein</topology>
    </subcellularLocation>
</comment>
<keyword evidence="15" id="KW-1185">Reference proteome</keyword>
<evidence type="ECO:0000256" key="5">
    <source>
        <dbReference type="ARBA" id="ARBA00022824"/>
    </source>
</evidence>
<dbReference type="CDD" id="cd00761">
    <property type="entry name" value="Glyco_tranf_GTA_type"/>
    <property type="match status" value="1"/>
</dbReference>
<evidence type="ECO:0000259" key="12">
    <source>
        <dbReference type="Pfam" id="PF03016"/>
    </source>
</evidence>
<dbReference type="Proteomes" id="UP001231518">
    <property type="component" value="Chromosome 5"/>
</dbReference>
<keyword evidence="7 11" id="KW-0472">Membrane</keyword>
<comment type="similarity">
    <text evidence="2">Belongs to the glycosyltransferase 47 family.</text>
</comment>
<evidence type="ECO:0000256" key="2">
    <source>
        <dbReference type="ARBA" id="ARBA00010271"/>
    </source>
</evidence>
<sequence length="1216" mass="137241">MSDEIDIEEHDVMDDPTIRRIFPDLSVIKKEINQYNYDEDLFSTAETTSLLDLNQRDTIVKDSEDQLAEHIQNNIELVTTNPFHAPEALETQTEPSDGSTKLPNTKEPNNEVDCNDRLIDDERVQHLHESNVRYKNNLEVNNHSHSRDDVDADERNTEGHLKLSRVIFLVSIILFVVPLFTHYYLSKYDETGTLSSNPMRHTLEALGDISTMNAADLKLRIEEMLRIKASVSTELRELEAKRGRLQREATAASAKADSAKAEHARAAAELQRLRVSADQARIAQLEAIRRDSPELAPPLQILPTRPPPVLPPIAASSEAHCRMFSCFDHSRCSLTSGFPVYLYDPDVFAPLAGAEVDGFLKTTLKQTLGYNTHITRDPNEACIYLVIVGEAFPFEKTVAPTIETYKLLLNETAIKSLPYWGGDGRNHVLLNMARRELAVGSGDAFKGASIGRAMVAQSTFTHEQFRPGFDVITPPALGPPGGDVWADCAPIAPARRKYLLSFQGSQPPPRGIDKDQDKSLIEALQKMVKSAPASDLFHLQFECDPPVERRAVLPIGDWALCGTDRSRRAVLRDSTFALILAPADRTYVTTALLQARLYEALRSGAIPVLLGGDRIRLPYDEVLDWRRAALSLPRARVSELHFLLRALGDADVLAMRRQARLLWERYLSSVQASVDSLLATLRTRLHIPAQPVAPTTGAPAFNDSFFPPRVEPPAVDAEPEETLGPLEAPYASPAYRRNYSVALLHGYELWNEWGEPFALYPQLPWDPAVTSEARFVGSAAGMRPVGAGAGGSGREFSEALGGDRPREQFTVVILTYERETVLAAALARLRGLPYLNKVIVVWNGPSSPGAVASWPESGAPVAVVRAPRNSLNNRFLPYHLIDTEAVLCVDDDAHLRHDEIVFAFRVWREHRDRIVGFPGRYHAWDLNFNNGFLYNSNYSCELSMVLTGAAFVHRYYLWAYWRTLPAAIRDYVDEYMNCEDIAMNFLVSHITRKPPVKVSSRVIQYVSHTHWRTLPAAIRDYVDEYMNCEDIAMNFLVSHITRKPPVKVSSRVIQYVSHTHWRTLPAAIRDYVDEYMNCEDIAMNFLVSHITRKPPVKVSSRVIQYVSHTHWRTLPAAIRDYVDEYMNCEDIAMNFLVSHITRKPPVKVTSRWTFRCPGCPVTLSADETHFHERHKCIQFFSQVMGYTPLLTTQYRADSVLFKTRIPHDKQKCFKFI</sequence>
<dbReference type="Pfam" id="PF09258">
    <property type="entry name" value="Glyco_transf_64"/>
    <property type="match status" value="4"/>
</dbReference>
<feature type="domain" description="Glycosyl transferase 64" evidence="13">
    <location>
        <begin position="1060"/>
        <end position="1102"/>
    </location>
</feature>
<evidence type="ECO:0000256" key="9">
    <source>
        <dbReference type="SAM" id="Coils"/>
    </source>
</evidence>
<dbReference type="PANTHER" id="PTHR48261">
    <property type="entry name" value="ACETYLGLUCOSAMINYLTRANSFERASE"/>
    <property type="match status" value="1"/>
</dbReference>
<evidence type="ECO:0000256" key="1">
    <source>
        <dbReference type="ARBA" id="ARBA00004648"/>
    </source>
</evidence>
<dbReference type="SUPFAM" id="SSF53448">
    <property type="entry name" value="Nucleotide-diphospho-sugar transferases"/>
    <property type="match status" value="1"/>
</dbReference>
<evidence type="ECO:0000256" key="4">
    <source>
        <dbReference type="ARBA" id="ARBA00022692"/>
    </source>
</evidence>
<protein>
    <recommendedName>
        <fullName evidence="16">Exostosin-3</fullName>
    </recommendedName>
</protein>
<keyword evidence="6 11" id="KW-1133">Transmembrane helix</keyword>
<keyword evidence="8" id="KW-1015">Disulfide bond</keyword>
<feature type="domain" description="Exostosin GT47" evidence="12">
    <location>
        <begin position="336"/>
        <end position="647"/>
    </location>
</feature>
<accession>A0AAD8DZ35</accession>
<dbReference type="GO" id="GO:0015012">
    <property type="term" value="P:heparan sulfate proteoglycan biosynthetic process"/>
    <property type="evidence" value="ECO:0007669"/>
    <property type="project" value="UniProtKB-ARBA"/>
</dbReference>
<dbReference type="GO" id="GO:0005789">
    <property type="term" value="C:endoplasmic reticulum membrane"/>
    <property type="evidence" value="ECO:0007669"/>
    <property type="project" value="UniProtKB-SubCell"/>
</dbReference>
<feature type="domain" description="Glycosyl transferase 64" evidence="13">
    <location>
        <begin position="809"/>
        <end position="1002"/>
    </location>
</feature>
<dbReference type="InterPro" id="IPR015338">
    <property type="entry name" value="GT64_dom"/>
</dbReference>
<name>A0AAD8DZ35_MYTSE</name>
<evidence type="ECO:0000256" key="3">
    <source>
        <dbReference type="ARBA" id="ARBA00022679"/>
    </source>
</evidence>
<evidence type="ECO:0000256" key="11">
    <source>
        <dbReference type="SAM" id="Phobius"/>
    </source>
</evidence>
<dbReference type="Gene3D" id="3.90.550.10">
    <property type="entry name" value="Spore Coat Polysaccharide Biosynthesis Protein SpsA, Chain A"/>
    <property type="match status" value="4"/>
</dbReference>
<feature type="domain" description="Glycosyl transferase 64" evidence="13">
    <location>
        <begin position="1110"/>
        <end position="1201"/>
    </location>
</feature>
<evidence type="ECO:0000313" key="15">
    <source>
        <dbReference type="Proteomes" id="UP001231518"/>
    </source>
</evidence>
<evidence type="ECO:0000259" key="13">
    <source>
        <dbReference type="Pfam" id="PF09258"/>
    </source>
</evidence>
<keyword evidence="9" id="KW-0175">Coiled coil</keyword>
<dbReference type="GO" id="GO:0016757">
    <property type="term" value="F:glycosyltransferase activity"/>
    <property type="evidence" value="ECO:0007669"/>
    <property type="project" value="InterPro"/>
</dbReference>
<feature type="transmembrane region" description="Helical" evidence="11">
    <location>
        <begin position="166"/>
        <end position="185"/>
    </location>
</feature>
<feature type="region of interest" description="Disordered" evidence="10">
    <location>
        <begin position="90"/>
        <end position="113"/>
    </location>
</feature>
<feature type="coiled-coil region" evidence="9">
    <location>
        <begin position="221"/>
        <end position="276"/>
    </location>
</feature>
<dbReference type="AlphaFoldDB" id="A0AAD8DZ35"/>